<feature type="domain" description="Integrase catalytic" evidence="2">
    <location>
        <begin position="133"/>
        <end position="299"/>
    </location>
</feature>
<dbReference type="InterPro" id="IPR012337">
    <property type="entry name" value="RNaseH-like_sf"/>
</dbReference>
<evidence type="ECO:0000313" key="4">
    <source>
        <dbReference type="Proteomes" id="UP000330809"/>
    </source>
</evidence>
<dbReference type="InterPro" id="IPR036397">
    <property type="entry name" value="RNaseH_sf"/>
</dbReference>
<dbReference type="AlphaFoldDB" id="A0A449IQ74"/>
<accession>A0A449IQ74</accession>
<dbReference type="InterPro" id="IPR009057">
    <property type="entry name" value="Homeodomain-like_sf"/>
</dbReference>
<protein>
    <submittedName>
        <fullName evidence="3">Transposase for IS481 element</fullName>
    </submittedName>
</protein>
<dbReference type="GO" id="GO:0003676">
    <property type="term" value="F:nucleic acid binding"/>
    <property type="evidence" value="ECO:0007669"/>
    <property type="project" value="InterPro"/>
</dbReference>
<name>A0A449IQ74_PSEFR</name>
<dbReference type="PROSITE" id="PS50994">
    <property type="entry name" value="INTEGRASE"/>
    <property type="match status" value="1"/>
</dbReference>
<evidence type="ECO:0000313" key="3">
    <source>
        <dbReference type="EMBL" id="VFB21594.1"/>
    </source>
</evidence>
<dbReference type="GO" id="GO:0015074">
    <property type="term" value="P:DNA integration"/>
    <property type="evidence" value="ECO:0007669"/>
    <property type="project" value="InterPro"/>
</dbReference>
<dbReference type="PANTHER" id="PTHR35004">
    <property type="entry name" value="TRANSPOSASE RV3428C-RELATED"/>
    <property type="match status" value="1"/>
</dbReference>
<dbReference type="PANTHER" id="PTHR35004:SF7">
    <property type="entry name" value="INTEGRASE PROTEIN"/>
    <property type="match status" value="1"/>
</dbReference>
<dbReference type="NCBIfam" id="NF033577">
    <property type="entry name" value="transpos_IS481"/>
    <property type="match status" value="1"/>
</dbReference>
<organism evidence="3 4">
    <name type="scientific">Pseudomonas fragi</name>
    <dbReference type="NCBI Taxonomy" id="296"/>
    <lineage>
        <taxon>Bacteria</taxon>
        <taxon>Pseudomonadati</taxon>
        <taxon>Pseudomonadota</taxon>
        <taxon>Gammaproteobacteria</taxon>
        <taxon>Pseudomonadales</taxon>
        <taxon>Pseudomonadaceae</taxon>
        <taxon>Pseudomonas</taxon>
    </lineage>
</organism>
<reference evidence="3 4" key="1">
    <citation type="submission" date="2019-02" db="EMBL/GenBank/DDBJ databases">
        <authorList>
            <consortium name="Pathogen Informatics"/>
        </authorList>
    </citation>
    <scope>NUCLEOTIDE SEQUENCE [LARGE SCALE GENOMIC DNA]</scope>
    <source>
        <strain evidence="3 4">3012STDY7103891</strain>
    </source>
</reference>
<dbReference type="RefSeq" id="WP_133144901.1">
    <property type="nucleotide sequence ID" value="NZ_CAACYJ010000040.1"/>
</dbReference>
<dbReference type="SUPFAM" id="SSF53098">
    <property type="entry name" value="Ribonuclease H-like"/>
    <property type="match status" value="1"/>
</dbReference>
<dbReference type="Gene3D" id="3.30.420.10">
    <property type="entry name" value="Ribonuclease H-like superfamily/Ribonuclease H"/>
    <property type="match status" value="1"/>
</dbReference>
<gene>
    <name evidence="3" type="ORF">NCTC10754_04262</name>
</gene>
<dbReference type="Pfam" id="PF00665">
    <property type="entry name" value="rve"/>
    <property type="match status" value="1"/>
</dbReference>
<dbReference type="InterPro" id="IPR001584">
    <property type="entry name" value="Integrase_cat-core"/>
</dbReference>
<sequence length="381" mass="43281">MSWKEMSAMDLRLEFVSLALAEGANIKALCEHFNIGRTTAYKWLKRFQCEGSDGLRDQSRRPHTSPNQTAPEPEQQILALNIEHTGWGARKIKGCLERRGCTMPAASTVHAILKRNDRIDPQAGLVRPFTSFEHEQPNDLWQMDFKGHVPMRSGRCHPLTLLDDHSRFLLTIAACGNEQRGTVQAHLINAFRQYGLPNRMTMDNGAPWGDEPESYTGLEIWIMRQGVKVSHSRPYHPQTQGKLERQHRSMIREVFKGICLIDLPTAQLTLDEWRQVYNHERPHGGIGMQVPASRYTSSSRAYQEVLAPIEYGSDLNVRKVQANGEIYLQGQVWKLGKGFVGERVGVREGSQDGQYDVFWGSHRIAQIDRVTEVVISGKSLR</sequence>
<evidence type="ECO:0000256" key="1">
    <source>
        <dbReference type="SAM" id="MobiDB-lite"/>
    </source>
</evidence>
<dbReference type="InterPro" id="IPR047656">
    <property type="entry name" value="IS481-like_transpos"/>
</dbReference>
<dbReference type="Proteomes" id="UP000330809">
    <property type="component" value="Unassembled WGS sequence"/>
</dbReference>
<dbReference type="EMBL" id="CAACYJ010000040">
    <property type="protein sequence ID" value="VFB21594.1"/>
    <property type="molecule type" value="Genomic_DNA"/>
</dbReference>
<evidence type="ECO:0000259" key="2">
    <source>
        <dbReference type="PROSITE" id="PS50994"/>
    </source>
</evidence>
<feature type="region of interest" description="Disordered" evidence="1">
    <location>
        <begin position="53"/>
        <end position="73"/>
    </location>
</feature>
<dbReference type="SUPFAM" id="SSF46689">
    <property type="entry name" value="Homeodomain-like"/>
    <property type="match status" value="1"/>
</dbReference>
<proteinExistence type="predicted"/>
<dbReference type="Pfam" id="PF13565">
    <property type="entry name" value="HTH_32"/>
    <property type="match status" value="1"/>
</dbReference>